<protein>
    <recommendedName>
        <fullName evidence="3">UDP-GlcNAc:betaGal beta-1,3-N-acetylglucosaminyltransferase-like protein 1-like</fullName>
    </recommendedName>
</protein>
<sequence length="322" mass="36837">SRRDGFIVIRPPVRAGRVARVVWISFISIEIQTSPNIPGVGALERPRAIIIGCRVRREPEGSTERYTRWINSLSPEQLLTQVYTSHGPTVIMPTWLCSRDWFQRVGRFDEGGLGVPEDLLFFYESLRRGGGVHRVDDCLLVYRYHDQAATQSVLEETIWMLRVAFLQERVLSQWEAFTIWNAGKQGRRLYRSLSVANRRKVRAFCDVDENKIRKGFYTYEESKVCPSSLWASSVSKRSDPSFSMRLKPVRPGTDEWSDRSGDDSCFASFLELKMFSRSSREHRVVNIFHRDSALGSARSHVISLSHSLADVSSGEQEKAGKE</sequence>
<dbReference type="InterPro" id="IPR029044">
    <property type="entry name" value="Nucleotide-diphossugar_trans"/>
</dbReference>
<dbReference type="Gene3D" id="3.90.550.10">
    <property type="entry name" value="Spore Coat Polysaccharide Biosynthesis Protein SpsA, Chain A"/>
    <property type="match status" value="1"/>
</dbReference>
<gene>
    <name evidence="1" type="ORF">Z043_116163</name>
</gene>
<proteinExistence type="predicted"/>
<name>A0A0P7U6I0_SCLFO</name>
<organism evidence="1 2">
    <name type="scientific">Scleropages formosus</name>
    <name type="common">Asian bonytongue</name>
    <name type="synonym">Osteoglossum formosum</name>
    <dbReference type="NCBI Taxonomy" id="113540"/>
    <lineage>
        <taxon>Eukaryota</taxon>
        <taxon>Metazoa</taxon>
        <taxon>Chordata</taxon>
        <taxon>Craniata</taxon>
        <taxon>Vertebrata</taxon>
        <taxon>Euteleostomi</taxon>
        <taxon>Actinopterygii</taxon>
        <taxon>Neopterygii</taxon>
        <taxon>Teleostei</taxon>
        <taxon>Osteoglossocephala</taxon>
        <taxon>Osteoglossomorpha</taxon>
        <taxon>Osteoglossiformes</taxon>
        <taxon>Osteoglossidae</taxon>
        <taxon>Scleropages</taxon>
    </lineage>
</organism>
<comment type="caution">
    <text evidence="1">The sequence shown here is derived from an EMBL/GenBank/DDBJ whole genome shotgun (WGS) entry which is preliminary data.</text>
</comment>
<evidence type="ECO:0008006" key="3">
    <source>
        <dbReference type="Google" id="ProtNLM"/>
    </source>
</evidence>
<dbReference type="PANTHER" id="PTHR22916">
    <property type="entry name" value="GLYCOSYLTRANSFERASE"/>
    <property type="match status" value="1"/>
</dbReference>
<dbReference type="AlphaFoldDB" id="A0A0P7U6I0"/>
<accession>A0A0P7U6I0</accession>
<reference evidence="1 2" key="1">
    <citation type="submission" date="2015-08" db="EMBL/GenBank/DDBJ databases">
        <title>The genome of the Asian arowana (Scleropages formosus).</title>
        <authorList>
            <person name="Tan M.H."/>
            <person name="Gan H.M."/>
            <person name="Croft L.J."/>
            <person name="Austin C.M."/>
        </authorList>
    </citation>
    <scope>NUCLEOTIDE SEQUENCE [LARGE SCALE GENOMIC DNA]</scope>
    <source>
        <strain evidence="1">Aro1</strain>
    </source>
</reference>
<feature type="non-terminal residue" evidence="1">
    <location>
        <position position="1"/>
    </location>
</feature>
<dbReference type="PANTHER" id="PTHR22916:SF3">
    <property type="entry name" value="UDP-GLCNAC:BETAGAL BETA-1,3-N-ACETYLGLUCOSAMINYLTRANSFERASE-LIKE PROTEIN 1"/>
    <property type="match status" value="1"/>
</dbReference>
<dbReference type="STRING" id="113540.ENSSFOP00015035455"/>
<dbReference type="EMBL" id="JARO02006324">
    <property type="protein sequence ID" value="KPP65426.1"/>
    <property type="molecule type" value="Genomic_DNA"/>
</dbReference>
<evidence type="ECO:0000313" key="1">
    <source>
        <dbReference type="EMBL" id="KPP65426.1"/>
    </source>
</evidence>
<dbReference type="Proteomes" id="UP000034805">
    <property type="component" value="Unassembled WGS sequence"/>
</dbReference>
<dbReference type="SUPFAM" id="SSF53448">
    <property type="entry name" value="Nucleotide-diphospho-sugar transferases"/>
    <property type="match status" value="1"/>
</dbReference>
<evidence type="ECO:0000313" key="2">
    <source>
        <dbReference type="Proteomes" id="UP000034805"/>
    </source>
</evidence>
<dbReference type="GO" id="GO:0016757">
    <property type="term" value="F:glycosyltransferase activity"/>
    <property type="evidence" value="ECO:0007669"/>
    <property type="project" value="UniProtKB-ARBA"/>
</dbReference>